<protein>
    <recommendedName>
        <fullName evidence="3">Fungal-type protein kinase domain-containing protein</fullName>
    </recommendedName>
</protein>
<sequence>MPPTELYDQLAKHLTDGIIEDVPNFVEHIFPDECLPLPVDTVLAALTGMRGSDVLFEQRNMRSADGMWPTYPQVDQKHVENFPHQLAFFLNRLGDSIRDVCRIAGGPLPKKKRRWSSAYAPPDWEPLSGACLSDHPPLVLFDSKPEDDEEGWHSALSVAELVLGDDVDLAGSLHRLIHDASDAFFNQDDRRFQVGLTIATRTIRLVLIDHCGVVAAEVFNVHERPDLLVRIVAGLMLSSRPTIGFDTTITTLKSGQRQIKVGQDVYDILTRLSISHDIRGKATVCWHARRNGTDFVIKDNWNDTPCTFTEADMLEIAKDIPGITKLVALETVVINRAVDSTAALRSILVGDNVRGVKQHQRMVLTPFARKIAFFRSKKELISVFIDAVEAHRGLVDKNILHCDVSSNNLMISEAAPQAYDDPSRPLRRGILIDVDGALFLDKIGYWVGLIGTFVFMSSAILINGSSKRHKPSDDLESFVYVLIYICIRYAGPDNAPRPDAGAIIDGMQVFCADHADANAIGRYKKHVLSAKGALERDILPHFSVYFEDLKPCLAGLRDAFTKNRKFTYDAMLDVLRATRDSLPLVEAWSPQDDPVGYGLDAAPQKRARDHPESEGEPQCRPTAPKSKKVK</sequence>
<keyword evidence="2" id="KW-1133">Transmembrane helix</keyword>
<reference evidence="4" key="1">
    <citation type="submission" date="2023-03" db="EMBL/GenBank/DDBJ databases">
        <title>Massive genome expansion in bonnet fungi (Mycena s.s.) driven by repeated elements and novel gene families across ecological guilds.</title>
        <authorList>
            <consortium name="Lawrence Berkeley National Laboratory"/>
            <person name="Harder C.B."/>
            <person name="Miyauchi S."/>
            <person name="Viragh M."/>
            <person name="Kuo A."/>
            <person name="Thoen E."/>
            <person name="Andreopoulos B."/>
            <person name="Lu D."/>
            <person name="Skrede I."/>
            <person name="Drula E."/>
            <person name="Henrissat B."/>
            <person name="Morin E."/>
            <person name="Kohler A."/>
            <person name="Barry K."/>
            <person name="LaButti K."/>
            <person name="Morin E."/>
            <person name="Salamov A."/>
            <person name="Lipzen A."/>
            <person name="Mereny Z."/>
            <person name="Hegedus B."/>
            <person name="Baldrian P."/>
            <person name="Stursova M."/>
            <person name="Weitz H."/>
            <person name="Taylor A."/>
            <person name="Grigoriev I.V."/>
            <person name="Nagy L.G."/>
            <person name="Martin F."/>
            <person name="Kauserud H."/>
        </authorList>
    </citation>
    <scope>NUCLEOTIDE SEQUENCE</scope>
    <source>
        <strain evidence="4">CBHHK067</strain>
    </source>
</reference>
<dbReference type="SUPFAM" id="SSF56112">
    <property type="entry name" value="Protein kinase-like (PK-like)"/>
    <property type="match status" value="1"/>
</dbReference>
<evidence type="ECO:0000256" key="2">
    <source>
        <dbReference type="SAM" id="Phobius"/>
    </source>
</evidence>
<comment type="caution">
    <text evidence="4">The sequence shown here is derived from an EMBL/GenBank/DDBJ whole genome shotgun (WGS) entry which is preliminary data.</text>
</comment>
<feature type="domain" description="Fungal-type protein kinase" evidence="3">
    <location>
        <begin position="143"/>
        <end position="486"/>
    </location>
</feature>
<dbReference type="PANTHER" id="PTHR38248:SF2">
    <property type="entry name" value="FUNK1 11"/>
    <property type="match status" value="1"/>
</dbReference>
<dbReference type="AlphaFoldDB" id="A0AAD7D497"/>
<evidence type="ECO:0000313" key="4">
    <source>
        <dbReference type="EMBL" id="KAJ7678500.1"/>
    </source>
</evidence>
<accession>A0AAD7D497</accession>
<dbReference type="Pfam" id="PF17667">
    <property type="entry name" value="Pkinase_fungal"/>
    <property type="match status" value="1"/>
</dbReference>
<dbReference type="Proteomes" id="UP001221757">
    <property type="component" value="Unassembled WGS sequence"/>
</dbReference>
<dbReference type="InterPro" id="IPR040976">
    <property type="entry name" value="Pkinase_fungal"/>
</dbReference>
<name>A0AAD7D497_MYCRO</name>
<dbReference type="Gene3D" id="1.10.510.10">
    <property type="entry name" value="Transferase(Phosphotransferase) domain 1"/>
    <property type="match status" value="1"/>
</dbReference>
<dbReference type="InterPro" id="IPR011009">
    <property type="entry name" value="Kinase-like_dom_sf"/>
</dbReference>
<dbReference type="EMBL" id="JARKIE010000134">
    <property type="protein sequence ID" value="KAJ7678500.1"/>
    <property type="molecule type" value="Genomic_DNA"/>
</dbReference>
<keyword evidence="5" id="KW-1185">Reference proteome</keyword>
<organism evidence="4 5">
    <name type="scientific">Mycena rosella</name>
    <name type="common">Pink bonnet</name>
    <name type="synonym">Agaricus rosellus</name>
    <dbReference type="NCBI Taxonomy" id="1033263"/>
    <lineage>
        <taxon>Eukaryota</taxon>
        <taxon>Fungi</taxon>
        <taxon>Dikarya</taxon>
        <taxon>Basidiomycota</taxon>
        <taxon>Agaricomycotina</taxon>
        <taxon>Agaricomycetes</taxon>
        <taxon>Agaricomycetidae</taxon>
        <taxon>Agaricales</taxon>
        <taxon>Marasmiineae</taxon>
        <taxon>Mycenaceae</taxon>
        <taxon>Mycena</taxon>
    </lineage>
</organism>
<proteinExistence type="predicted"/>
<evidence type="ECO:0000256" key="1">
    <source>
        <dbReference type="SAM" id="MobiDB-lite"/>
    </source>
</evidence>
<keyword evidence="2" id="KW-0812">Transmembrane</keyword>
<evidence type="ECO:0000313" key="5">
    <source>
        <dbReference type="Proteomes" id="UP001221757"/>
    </source>
</evidence>
<keyword evidence="2" id="KW-0472">Membrane</keyword>
<feature type="region of interest" description="Disordered" evidence="1">
    <location>
        <begin position="589"/>
        <end position="630"/>
    </location>
</feature>
<gene>
    <name evidence="4" type="ORF">B0H17DRAFT_1206743</name>
</gene>
<evidence type="ECO:0000259" key="3">
    <source>
        <dbReference type="Pfam" id="PF17667"/>
    </source>
</evidence>
<dbReference type="PANTHER" id="PTHR38248">
    <property type="entry name" value="FUNK1 6"/>
    <property type="match status" value="1"/>
</dbReference>
<feature type="transmembrane region" description="Helical" evidence="2">
    <location>
        <begin position="443"/>
        <end position="462"/>
    </location>
</feature>